<reference evidence="1" key="2">
    <citation type="submission" date="2023-01" db="EMBL/GenBank/DDBJ databases">
        <title>Gilvimarinus xylanilyticus HB14 isolated from Caulerpa lentillifera aquaculture base in Hainan, China.</title>
        <authorList>
            <person name="Zhang Y.-J."/>
        </authorList>
    </citation>
    <scope>NUCLEOTIDE SEQUENCE</scope>
    <source>
        <strain evidence="1">HB14</strain>
    </source>
</reference>
<dbReference type="RefSeq" id="WP_253968202.1">
    <property type="nucleotide sequence ID" value="NZ_JAMFTH010000003.1"/>
</dbReference>
<dbReference type="EMBL" id="JAMFTH010000003">
    <property type="protein sequence ID" value="MCP8899908.1"/>
    <property type="molecule type" value="Genomic_DNA"/>
</dbReference>
<accession>A0A9X2KUJ7</accession>
<comment type="caution">
    <text evidence="1">The sequence shown here is derived from an EMBL/GenBank/DDBJ whole genome shotgun (WGS) entry which is preliminary data.</text>
</comment>
<organism evidence="1 2">
    <name type="scientific">Gilvimarinus xylanilyticus</name>
    <dbReference type="NCBI Taxonomy" id="2944139"/>
    <lineage>
        <taxon>Bacteria</taxon>
        <taxon>Pseudomonadati</taxon>
        <taxon>Pseudomonadota</taxon>
        <taxon>Gammaproteobacteria</taxon>
        <taxon>Cellvibrionales</taxon>
        <taxon>Cellvibrionaceae</taxon>
        <taxon>Gilvimarinus</taxon>
    </lineage>
</organism>
<protein>
    <recommendedName>
        <fullName evidence="3">Antitoxin Xre/MbcA/ParS-like toxin-binding domain-containing protein</fullName>
    </recommendedName>
</protein>
<evidence type="ECO:0000313" key="1">
    <source>
        <dbReference type="EMBL" id="MCP8899908.1"/>
    </source>
</evidence>
<evidence type="ECO:0008006" key="3">
    <source>
        <dbReference type="Google" id="ProtNLM"/>
    </source>
</evidence>
<name>A0A9X2KUJ7_9GAMM</name>
<keyword evidence="2" id="KW-1185">Reference proteome</keyword>
<proteinExistence type="predicted"/>
<evidence type="ECO:0000313" key="2">
    <source>
        <dbReference type="Proteomes" id="UP001139319"/>
    </source>
</evidence>
<sequence>MNRAAENILTRWGISPSDQRLILGVPESENAYEEKGEYIIAIDDALKRLFENPKNIDQFMTMKNYNPPFCGLRPIDLLLSGDIRDFKKAWLAINAVARGHL</sequence>
<dbReference type="AlphaFoldDB" id="A0A9X2KUJ7"/>
<reference evidence="1" key="1">
    <citation type="submission" date="2022-05" db="EMBL/GenBank/DDBJ databases">
        <authorList>
            <person name="Sun H.-N."/>
        </authorList>
    </citation>
    <scope>NUCLEOTIDE SEQUENCE</scope>
    <source>
        <strain evidence="1">HB14</strain>
    </source>
</reference>
<gene>
    <name evidence="1" type="ORF">M6D89_11420</name>
</gene>
<dbReference type="Proteomes" id="UP001139319">
    <property type="component" value="Unassembled WGS sequence"/>
</dbReference>